<proteinExistence type="predicted"/>
<dbReference type="PANTHER" id="PTHR43156:SF2">
    <property type="entry name" value="STAGE II SPORULATION PROTEIN E"/>
    <property type="match status" value="1"/>
</dbReference>
<evidence type="ECO:0000313" key="5">
    <source>
        <dbReference type="Proteomes" id="UP000607397"/>
    </source>
</evidence>
<keyword evidence="1" id="KW-0378">Hydrolase</keyword>
<dbReference type="RefSeq" id="WP_161827194.1">
    <property type="nucleotide sequence ID" value="NZ_WVIC01000069.1"/>
</dbReference>
<dbReference type="Pfam" id="PF07228">
    <property type="entry name" value="SpoIIE"/>
    <property type="match status" value="1"/>
</dbReference>
<organism evidence="4 5">
    <name type="scientific">Petrachloros mirabilis ULC683</name>
    <dbReference type="NCBI Taxonomy" id="2781853"/>
    <lineage>
        <taxon>Bacteria</taxon>
        <taxon>Bacillati</taxon>
        <taxon>Cyanobacteriota</taxon>
        <taxon>Cyanophyceae</taxon>
        <taxon>Synechococcales</taxon>
        <taxon>Petrachlorosaceae</taxon>
        <taxon>Petrachloros</taxon>
        <taxon>Petrachloros mirabilis</taxon>
    </lineage>
</organism>
<accession>A0A8K2A9X4</accession>
<protein>
    <submittedName>
        <fullName evidence="4">SpoIIE family protein phosphatase</fullName>
    </submittedName>
</protein>
<keyword evidence="5" id="KW-1185">Reference proteome</keyword>
<dbReference type="SMART" id="SM00448">
    <property type="entry name" value="REC"/>
    <property type="match status" value="1"/>
</dbReference>
<feature type="modified residue" description="4-aspartylphosphate" evidence="2">
    <location>
        <position position="52"/>
    </location>
</feature>
<evidence type="ECO:0000256" key="2">
    <source>
        <dbReference type="PROSITE-ProRule" id="PRU00169"/>
    </source>
</evidence>
<evidence type="ECO:0000313" key="4">
    <source>
        <dbReference type="EMBL" id="NCJ08724.1"/>
    </source>
</evidence>
<dbReference type="PROSITE" id="PS50110">
    <property type="entry name" value="RESPONSE_REGULATORY"/>
    <property type="match status" value="1"/>
</dbReference>
<dbReference type="SUPFAM" id="SSF52172">
    <property type="entry name" value="CheY-like"/>
    <property type="match status" value="1"/>
</dbReference>
<dbReference type="InterPro" id="IPR036457">
    <property type="entry name" value="PPM-type-like_dom_sf"/>
</dbReference>
<sequence>MYQILVVDDDPITQLLLKRVLEKQAYQVAVASNGALGLALAQQLQPALIICDWMMPGLSGIEVCRQLKANLHLSATFFILLTSRGDLDDRIRGLNAGADEFLSKPIDMNELKARVRAGLRLYQLNRDLQTQKQLLETELSEAAAYVCSILPAPTQAPISIQWQFIPSRFLGGDIFDYYWMNSDTLVMYLLDVAGHGLGAALPSVSVLNLLRSRSLSQVNYEAPDEVLSALNGLFQMAQHHERYFTIWYGIYHHPTRELVYASAGHPPAILLPPLEQTRNIQLLRTAGIPIGLFPESTYTSNQVVIEPGSILYIFSDGVYEILLDDTNIWGIESFSEVLDQAHANGKDDVTFITEQVTAACHRQSFDDDFSLLKFAFVSPPPQPSVGSNTKS</sequence>
<dbReference type="GO" id="GO:0000160">
    <property type="term" value="P:phosphorelay signal transduction system"/>
    <property type="evidence" value="ECO:0007669"/>
    <property type="project" value="InterPro"/>
</dbReference>
<name>A0A8K2A9X4_9CYAN</name>
<evidence type="ECO:0000256" key="1">
    <source>
        <dbReference type="ARBA" id="ARBA00022801"/>
    </source>
</evidence>
<dbReference type="InterPro" id="IPR011006">
    <property type="entry name" value="CheY-like_superfamily"/>
</dbReference>
<dbReference type="Gene3D" id="3.40.50.2300">
    <property type="match status" value="1"/>
</dbReference>
<dbReference type="InterPro" id="IPR052016">
    <property type="entry name" value="Bact_Sigma-Reg"/>
</dbReference>
<dbReference type="AlphaFoldDB" id="A0A8K2A9X4"/>
<keyword evidence="2" id="KW-0597">Phosphoprotein</keyword>
<evidence type="ECO:0000259" key="3">
    <source>
        <dbReference type="PROSITE" id="PS50110"/>
    </source>
</evidence>
<dbReference type="Pfam" id="PF00072">
    <property type="entry name" value="Response_reg"/>
    <property type="match status" value="1"/>
</dbReference>
<dbReference type="InterPro" id="IPR001789">
    <property type="entry name" value="Sig_transdc_resp-reg_receiver"/>
</dbReference>
<dbReference type="Gene3D" id="3.60.40.10">
    <property type="entry name" value="PPM-type phosphatase domain"/>
    <property type="match status" value="1"/>
</dbReference>
<dbReference type="CDD" id="cd17574">
    <property type="entry name" value="REC_OmpR"/>
    <property type="match status" value="1"/>
</dbReference>
<dbReference type="EMBL" id="WVIC01000069">
    <property type="protein sequence ID" value="NCJ08724.1"/>
    <property type="molecule type" value="Genomic_DNA"/>
</dbReference>
<dbReference type="PANTHER" id="PTHR43156">
    <property type="entry name" value="STAGE II SPORULATION PROTEIN E-RELATED"/>
    <property type="match status" value="1"/>
</dbReference>
<dbReference type="Proteomes" id="UP000607397">
    <property type="component" value="Unassembled WGS sequence"/>
</dbReference>
<feature type="domain" description="Response regulatory" evidence="3">
    <location>
        <begin position="3"/>
        <end position="119"/>
    </location>
</feature>
<comment type="caution">
    <text evidence="4">The sequence shown here is derived from an EMBL/GenBank/DDBJ whole genome shotgun (WGS) entry which is preliminary data.</text>
</comment>
<gene>
    <name evidence="4" type="ORF">GS597_19875</name>
</gene>
<dbReference type="SUPFAM" id="SSF81606">
    <property type="entry name" value="PP2C-like"/>
    <property type="match status" value="1"/>
</dbReference>
<dbReference type="SMART" id="SM00331">
    <property type="entry name" value="PP2C_SIG"/>
    <property type="match status" value="1"/>
</dbReference>
<dbReference type="GO" id="GO:0016791">
    <property type="term" value="F:phosphatase activity"/>
    <property type="evidence" value="ECO:0007669"/>
    <property type="project" value="TreeGrafter"/>
</dbReference>
<dbReference type="InterPro" id="IPR001932">
    <property type="entry name" value="PPM-type_phosphatase-like_dom"/>
</dbReference>
<reference evidence="4" key="1">
    <citation type="submission" date="2019-12" db="EMBL/GenBank/DDBJ databases">
        <title>High-Quality draft genome sequences of three cyanobacteria isolated from the limestone walls of the Old Cathedral of Coimbra.</title>
        <authorList>
            <person name="Tiago I."/>
            <person name="Soares F."/>
            <person name="Portugal A."/>
        </authorList>
    </citation>
    <scope>NUCLEOTIDE SEQUENCE [LARGE SCALE GENOMIC DNA]</scope>
    <source>
        <strain evidence="4">C</strain>
    </source>
</reference>